<evidence type="ECO:0000256" key="1">
    <source>
        <dbReference type="ARBA" id="ARBA00001968"/>
    </source>
</evidence>
<reference evidence="11 12" key="1">
    <citation type="journal article" date="2022" name="Nat. Plants">
        <title>Genomes of leafy and leafless Platanthera orchids illuminate the evolution of mycoheterotrophy.</title>
        <authorList>
            <person name="Li M.H."/>
            <person name="Liu K.W."/>
            <person name="Li Z."/>
            <person name="Lu H.C."/>
            <person name="Ye Q.L."/>
            <person name="Zhang D."/>
            <person name="Wang J.Y."/>
            <person name="Li Y.F."/>
            <person name="Zhong Z.M."/>
            <person name="Liu X."/>
            <person name="Yu X."/>
            <person name="Liu D.K."/>
            <person name="Tu X.D."/>
            <person name="Liu B."/>
            <person name="Hao Y."/>
            <person name="Liao X.Y."/>
            <person name="Jiang Y.T."/>
            <person name="Sun W.H."/>
            <person name="Chen J."/>
            <person name="Chen Y.Q."/>
            <person name="Ai Y."/>
            <person name="Zhai J.W."/>
            <person name="Wu S.S."/>
            <person name="Zhou Z."/>
            <person name="Hsiao Y.Y."/>
            <person name="Wu W.L."/>
            <person name="Chen Y.Y."/>
            <person name="Lin Y.F."/>
            <person name="Hsu J.L."/>
            <person name="Li C.Y."/>
            <person name="Wang Z.W."/>
            <person name="Zhao X."/>
            <person name="Zhong W.Y."/>
            <person name="Ma X.K."/>
            <person name="Ma L."/>
            <person name="Huang J."/>
            <person name="Chen G.Z."/>
            <person name="Huang M.Z."/>
            <person name="Huang L."/>
            <person name="Peng D.H."/>
            <person name="Luo Y.B."/>
            <person name="Zou S.Q."/>
            <person name="Chen S.P."/>
            <person name="Lan S."/>
            <person name="Tsai W.C."/>
            <person name="Van de Peer Y."/>
            <person name="Liu Z.J."/>
        </authorList>
    </citation>
    <scope>NUCLEOTIDE SEQUENCE [LARGE SCALE GENOMIC DNA]</scope>
    <source>
        <strain evidence="11">Lor287</strain>
    </source>
</reference>
<dbReference type="InterPro" id="IPR027806">
    <property type="entry name" value="HARBI1_dom"/>
</dbReference>
<evidence type="ECO:0000256" key="3">
    <source>
        <dbReference type="ARBA" id="ARBA00006958"/>
    </source>
</evidence>
<evidence type="ECO:0000256" key="6">
    <source>
        <dbReference type="ARBA" id="ARBA00022801"/>
    </source>
</evidence>
<evidence type="ECO:0000256" key="5">
    <source>
        <dbReference type="ARBA" id="ARBA00022723"/>
    </source>
</evidence>
<dbReference type="GO" id="GO:0046872">
    <property type="term" value="F:metal ion binding"/>
    <property type="evidence" value="ECO:0007669"/>
    <property type="project" value="UniProtKB-KW"/>
</dbReference>
<evidence type="ECO:0008006" key="13">
    <source>
        <dbReference type="Google" id="ProtNLM"/>
    </source>
</evidence>
<dbReference type="PANTHER" id="PTHR22930:SF221">
    <property type="entry name" value="NUCLEASE HARBI1"/>
    <property type="match status" value="1"/>
</dbReference>
<keyword evidence="5" id="KW-0479">Metal-binding</keyword>
<dbReference type="EMBL" id="JBBWWQ010000021">
    <property type="protein sequence ID" value="KAK8913690.1"/>
    <property type="molecule type" value="Genomic_DNA"/>
</dbReference>
<comment type="cofactor">
    <cofactor evidence="1">
        <name>a divalent metal cation</name>
        <dbReference type="ChEBI" id="CHEBI:60240"/>
    </cofactor>
</comment>
<dbReference type="AlphaFoldDB" id="A0AAP0ASE6"/>
<feature type="domain" description="DUF8040" evidence="10">
    <location>
        <begin position="59"/>
        <end position="154"/>
    </location>
</feature>
<organism evidence="11 12">
    <name type="scientific">Platanthera zijinensis</name>
    <dbReference type="NCBI Taxonomy" id="2320716"/>
    <lineage>
        <taxon>Eukaryota</taxon>
        <taxon>Viridiplantae</taxon>
        <taxon>Streptophyta</taxon>
        <taxon>Embryophyta</taxon>
        <taxon>Tracheophyta</taxon>
        <taxon>Spermatophyta</taxon>
        <taxon>Magnoliopsida</taxon>
        <taxon>Liliopsida</taxon>
        <taxon>Asparagales</taxon>
        <taxon>Orchidaceae</taxon>
        <taxon>Orchidoideae</taxon>
        <taxon>Orchideae</taxon>
        <taxon>Orchidinae</taxon>
        <taxon>Platanthera</taxon>
    </lineage>
</organism>
<dbReference type="Proteomes" id="UP001418222">
    <property type="component" value="Unassembled WGS sequence"/>
</dbReference>
<keyword evidence="12" id="KW-1185">Reference proteome</keyword>
<evidence type="ECO:0000256" key="8">
    <source>
        <dbReference type="SAM" id="MobiDB-lite"/>
    </source>
</evidence>
<dbReference type="GO" id="GO:0005634">
    <property type="term" value="C:nucleus"/>
    <property type="evidence" value="ECO:0007669"/>
    <property type="project" value="UniProtKB-SubCell"/>
</dbReference>
<evidence type="ECO:0000256" key="2">
    <source>
        <dbReference type="ARBA" id="ARBA00004123"/>
    </source>
</evidence>
<evidence type="ECO:0000259" key="10">
    <source>
        <dbReference type="Pfam" id="PF26138"/>
    </source>
</evidence>
<dbReference type="InterPro" id="IPR058353">
    <property type="entry name" value="DUF8040"/>
</dbReference>
<evidence type="ECO:0000313" key="11">
    <source>
        <dbReference type="EMBL" id="KAK8913690.1"/>
    </source>
</evidence>
<comment type="caution">
    <text evidence="11">The sequence shown here is derived from an EMBL/GenBank/DDBJ whole genome shotgun (WGS) entry which is preliminary data.</text>
</comment>
<evidence type="ECO:0000256" key="4">
    <source>
        <dbReference type="ARBA" id="ARBA00022722"/>
    </source>
</evidence>
<keyword evidence="6" id="KW-0378">Hydrolase</keyword>
<keyword evidence="7" id="KW-0539">Nucleus</keyword>
<evidence type="ECO:0000256" key="7">
    <source>
        <dbReference type="ARBA" id="ARBA00023242"/>
    </source>
</evidence>
<comment type="similarity">
    <text evidence="3">Belongs to the HARBI1 family.</text>
</comment>
<feature type="compositionally biased region" description="Polar residues" evidence="8">
    <location>
        <begin position="396"/>
        <end position="408"/>
    </location>
</feature>
<accession>A0AAP0ASE6</accession>
<dbReference type="PANTHER" id="PTHR22930">
    <property type="match status" value="1"/>
</dbReference>
<dbReference type="Pfam" id="PF13359">
    <property type="entry name" value="DDE_Tnp_4"/>
    <property type="match status" value="1"/>
</dbReference>
<dbReference type="GO" id="GO:0004518">
    <property type="term" value="F:nuclease activity"/>
    <property type="evidence" value="ECO:0007669"/>
    <property type="project" value="UniProtKB-KW"/>
</dbReference>
<feature type="domain" description="DDE Tnp4" evidence="9">
    <location>
        <begin position="192"/>
        <end position="355"/>
    </location>
</feature>
<dbReference type="GO" id="GO:0016787">
    <property type="term" value="F:hydrolase activity"/>
    <property type="evidence" value="ECO:0007669"/>
    <property type="project" value="UniProtKB-KW"/>
</dbReference>
<dbReference type="Pfam" id="PF26138">
    <property type="entry name" value="DUF8040"/>
    <property type="match status" value="1"/>
</dbReference>
<sequence>MSAVNVDDDVNIDDDEELVIQHCATRQQDCAQFVTLLRSSVCVINDYVSLFCDKTPCMTSSQTGQRWLRELFVGHPRRFHNMFRMTKVIFFDFLALLEQEHGLKGTQRTPASEVLAITIYILGHNETFRKSGERFQHSTETLSRLFMIGLQALTNLSMHNIAPTDRHFRSIPGHIQNDERYMPFFKDCIGAIDGTHVDARIPVENQVPYIGRHGSTTQNVMAVCDFNMCFTYVVPGWEGSAHDTRIYHRAVRDPQSKFPFPPEGKYYLVDAGYPMEKGLLKPYPETRYHLPDFARGNRPIEGRREIFNKAHSSLRSVIERSFGVWKKKWAILSKMPQFEFSKQCVIVVVTMSLHNFIRRHPSRSDPEFDVCDENESFIHPEAYELRPNNRPRTMDPNPNSAPSSFEGTGATQMTNIREYITDQLTQYHR</sequence>
<gene>
    <name evidence="11" type="ORF">KSP39_PZI024085</name>
</gene>
<proteinExistence type="inferred from homology"/>
<evidence type="ECO:0000313" key="12">
    <source>
        <dbReference type="Proteomes" id="UP001418222"/>
    </source>
</evidence>
<name>A0AAP0ASE6_9ASPA</name>
<comment type="subcellular location">
    <subcellularLocation>
        <location evidence="2">Nucleus</location>
    </subcellularLocation>
</comment>
<feature type="region of interest" description="Disordered" evidence="8">
    <location>
        <begin position="386"/>
        <end position="408"/>
    </location>
</feature>
<keyword evidence="4" id="KW-0540">Nuclease</keyword>
<evidence type="ECO:0000259" key="9">
    <source>
        <dbReference type="Pfam" id="PF13359"/>
    </source>
</evidence>
<protein>
    <recommendedName>
        <fullName evidence="13">DDE Tnp4 domain-containing protein</fullName>
    </recommendedName>
</protein>
<dbReference type="InterPro" id="IPR045249">
    <property type="entry name" value="HARBI1-like"/>
</dbReference>